<dbReference type="Pfam" id="PF10119">
    <property type="entry name" value="MethyTransf_Reg"/>
    <property type="match status" value="1"/>
</dbReference>
<dbReference type="Proteomes" id="UP000602004">
    <property type="component" value="Unassembled WGS sequence"/>
</dbReference>
<protein>
    <submittedName>
        <fullName evidence="2">Methyltransferase</fullName>
    </submittedName>
</protein>
<dbReference type="InterPro" id="IPR018773">
    <property type="entry name" value="MeTrfase_reg_dom_prd"/>
</dbReference>
<accession>A0ABQ1N880</accession>
<keyword evidence="2" id="KW-0808">Transferase</keyword>
<keyword evidence="2" id="KW-0489">Methyltransferase</keyword>
<proteinExistence type="predicted"/>
<evidence type="ECO:0000313" key="3">
    <source>
        <dbReference type="Proteomes" id="UP000602004"/>
    </source>
</evidence>
<name>A0ABQ1N880_9BURK</name>
<evidence type="ECO:0000313" key="2">
    <source>
        <dbReference type="EMBL" id="GGC57151.1"/>
    </source>
</evidence>
<sequence length="379" mass="41419">MFAESFSEFCARDDLPNFDFIGMHGIWSWISDENRVLIADFIRRKLNDGGVVYMSYNTQPGWAAMLPVRELMNCHFQASARLNAHSGVPAETQARTHIAAALDFVKTVVATQPGYAVVNPQLDERVDALCKENTHYLAHEYFNRDWQPMTFSQVTSSLAASGLTYDCSADYRDHVDEINLNPAQCALLALPRASVLLTVRGALGEATLPESSYGPILDALASHQPARLAVIENSVRGVGITFPFIVKAVTLLAGAGVLLNVQDEAHVDLARPSSDRLNAAICEQALQHGDVQFLVSPVSGSGVFIPRVPQLFLLARRRHLREPTQWAEFAEAALHTSPTPAHAMEGVSVSSLNTRSDLIAKANRFAEIHLPILKALGIA</sequence>
<feature type="domain" description="Methyltransferase regulatory" evidence="1">
    <location>
        <begin position="133"/>
        <end position="193"/>
    </location>
</feature>
<evidence type="ECO:0000259" key="1">
    <source>
        <dbReference type="Pfam" id="PF10119"/>
    </source>
</evidence>
<gene>
    <name evidence="2" type="ORF">GCM10011400_51040</name>
</gene>
<dbReference type="EMBL" id="BMHL01000010">
    <property type="protein sequence ID" value="GGC57151.1"/>
    <property type="molecule type" value="Genomic_DNA"/>
</dbReference>
<keyword evidence="3" id="KW-1185">Reference proteome</keyword>
<comment type="caution">
    <text evidence="2">The sequence shown here is derived from an EMBL/GenBank/DDBJ whole genome shotgun (WGS) entry which is preliminary data.</text>
</comment>
<dbReference type="SUPFAM" id="SSF53335">
    <property type="entry name" value="S-adenosyl-L-methionine-dependent methyltransferases"/>
    <property type="match status" value="1"/>
</dbReference>
<dbReference type="GO" id="GO:0008168">
    <property type="term" value="F:methyltransferase activity"/>
    <property type="evidence" value="ECO:0007669"/>
    <property type="project" value="UniProtKB-KW"/>
</dbReference>
<dbReference type="InterPro" id="IPR029063">
    <property type="entry name" value="SAM-dependent_MTases_sf"/>
</dbReference>
<reference evidence="3" key="1">
    <citation type="journal article" date="2019" name="Int. J. Syst. Evol. Microbiol.">
        <title>The Global Catalogue of Microorganisms (GCM) 10K type strain sequencing project: providing services to taxonomists for standard genome sequencing and annotation.</title>
        <authorList>
            <consortium name="The Broad Institute Genomics Platform"/>
            <consortium name="The Broad Institute Genome Sequencing Center for Infectious Disease"/>
            <person name="Wu L."/>
            <person name="Ma J."/>
        </authorList>
    </citation>
    <scope>NUCLEOTIDE SEQUENCE [LARGE SCALE GENOMIC DNA]</scope>
    <source>
        <strain evidence="3">CGMCC 1.15103</strain>
    </source>
</reference>
<organism evidence="2 3">
    <name type="scientific">Paraburkholderia caffeinilytica</name>
    <dbReference type="NCBI Taxonomy" id="1761016"/>
    <lineage>
        <taxon>Bacteria</taxon>
        <taxon>Pseudomonadati</taxon>
        <taxon>Pseudomonadota</taxon>
        <taxon>Betaproteobacteria</taxon>
        <taxon>Burkholderiales</taxon>
        <taxon>Burkholderiaceae</taxon>
        <taxon>Paraburkholderia</taxon>
    </lineage>
</organism>
<dbReference type="GO" id="GO:0032259">
    <property type="term" value="P:methylation"/>
    <property type="evidence" value="ECO:0007669"/>
    <property type="project" value="UniProtKB-KW"/>
</dbReference>